<dbReference type="EMBL" id="AABYWZ010000027">
    <property type="protein sequence ID" value="EAJ5682144.1"/>
    <property type="molecule type" value="Genomic_DNA"/>
</dbReference>
<protein>
    <submittedName>
        <fullName evidence="1">Uncharacterized protein</fullName>
    </submittedName>
</protein>
<comment type="caution">
    <text evidence="1">The sequence shown here is derived from an EMBL/GenBank/DDBJ whole genome shotgun (WGS) entry which is preliminary data.</text>
</comment>
<name>A0A7U8GGG3_CAMLA</name>
<evidence type="ECO:0000313" key="1">
    <source>
        <dbReference type="EMBL" id="EAJ5682144.1"/>
    </source>
</evidence>
<dbReference type="AlphaFoldDB" id="A0A7U8GGG3"/>
<dbReference type="Proteomes" id="UP000556298">
    <property type="component" value="Unassembled WGS sequence"/>
</dbReference>
<gene>
    <name evidence="1" type="ORF">BXA13_07475</name>
</gene>
<accession>A0A7U8GGG3</accession>
<proteinExistence type="predicted"/>
<sequence length="76" mass="9129">MNDKEIKLKLSYNEMLVVKEVFENFVRVNQNINVELGRLKGVEEYIEILQKIKTSLDFELKSKDKEEKQISYVYQK</sequence>
<evidence type="ECO:0000313" key="2">
    <source>
        <dbReference type="Proteomes" id="UP000556298"/>
    </source>
</evidence>
<reference evidence="1 2" key="1">
    <citation type="submission" date="2018-05" db="EMBL/GenBank/DDBJ databases">
        <authorList>
            <consortium name="PulseNet: The National Subtyping Network for Foodborne Disease Surveillance"/>
            <person name="Tarr C.L."/>
            <person name="Trees E."/>
            <person name="Katz L.S."/>
            <person name="Carleton-Romer H.A."/>
            <person name="Stroika S."/>
            <person name="Kucerova Z."/>
            <person name="Roache K.F."/>
            <person name="Sabol A.L."/>
            <person name="Besser J."/>
            <person name="Gerner-Smidt P."/>
        </authorList>
    </citation>
    <scope>NUCLEOTIDE SEQUENCE [LARGE SCALE GENOMIC DNA]</scope>
    <source>
        <strain evidence="1 2">2016D-0268</strain>
    </source>
</reference>
<organism evidence="1 2">
    <name type="scientific">Campylobacter lari</name>
    <dbReference type="NCBI Taxonomy" id="201"/>
    <lineage>
        <taxon>Bacteria</taxon>
        <taxon>Pseudomonadati</taxon>
        <taxon>Campylobacterota</taxon>
        <taxon>Epsilonproteobacteria</taxon>
        <taxon>Campylobacterales</taxon>
        <taxon>Campylobacteraceae</taxon>
        <taxon>Campylobacter</taxon>
    </lineage>
</organism>